<dbReference type="RefSeq" id="WP_135029426.1">
    <property type="nucleotide sequence ID" value="NZ_BMLA01000003.1"/>
</dbReference>
<name>A0A4Y8X240_9MICC</name>
<dbReference type="Proteomes" id="UP000560081">
    <property type="component" value="Unassembled WGS sequence"/>
</dbReference>
<protein>
    <submittedName>
        <fullName evidence="1">Uncharacterized protein</fullName>
    </submittedName>
</protein>
<dbReference type="AlphaFoldDB" id="A0A4Y8X240"/>
<evidence type="ECO:0000313" key="2">
    <source>
        <dbReference type="Proteomes" id="UP000560081"/>
    </source>
</evidence>
<accession>A0A4Y8X240</accession>
<evidence type="ECO:0000313" key="1">
    <source>
        <dbReference type="EMBL" id="MBB4881822.1"/>
    </source>
</evidence>
<reference evidence="1 2" key="1">
    <citation type="submission" date="2020-08" db="EMBL/GenBank/DDBJ databases">
        <title>Sequencing the genomes of 1000 actinobacteria strains.</title>
        <authorList>
            <person name="Klenk H.-P."/>
        </authorList>
    </citation>
    <scope>NUCLEOTIDE SEQUENCE [LARGE SCALE GENOMIC DNA]</scope>
    <source>
        <strain evidence="1 2">DSM 19079</strain>
    </source>
</reference>
<sequence length="353" mass="38339">MTRHEPLLPALLDRFAAARGVSADKDWAAAAAGRFLLDDVREEIVLRELTEALAAVEGSGQGPEELFGPPVDWARERAAEASAAGEPVLDTDPPLMWRAAPCNALIIAALFSVPFAAVFAFRDGLSVDYTWGHVLFSLVLAVVMTVVITLWSQTILRRSFSATVGIVAAGAVPLVVGAGFLLPWLSEQPLFTGSVGWYAAIVAGYLGLGALGFWLLPTDDVPDTTTQTPDDDAWALVLGGVLRSKLAYSDARVREVVDEARAHAAASGRPMAEEFGNPQDYAARFRPDRGRRLRWEAILLTAVAVYWVGKLWAHLADRAAPLDWWTVAGAVLMPLIAWRMWRMHRRAVSPHPG</sequence>
<comment type="caution">
    <text evidence="1">The sequence shown here is derived from an EMBL/GenBank/DDBJ whole genome shotgun (WGS) entry which is preliminary data.</text>
</comment>
<organism evidence="1 2">
    <name type="scientific">Micrococcus flavus</name>
    <dbReference type="NCBI Taxonomy" id="384602"/>
    <lineage>
        <taxon>Bacteria</taxon>
        <taxon>Bacillati</taxon>
        <taxon>Actinomycetota</taxon>
        <taxon>Actinomycetes</taxon>
        <taxon>Micrococcales</taxon>
        <taxon>Micrococcaceae</taxon>
        <taxon>Micrococcus</taxon>
    </lineage>
</organism>
<gene>
    <name evidence="1" type="ORF">BJ976_000173</name>
</gene>
<dbReference type="OrthoDB" id="4966953at2"/>
<dbReference type="EMBL" id="JACHMC010000001">
    <property type="protein sequence ID" value="MBB4881822.1"/>
    <property type="molecule type" value="Genomic_DNA"/>
</dbReference>
<proteinExistence type="predicted"/>
<keyword evidence="2" id="KW-1185">Reference proteome</keyword>